<evidence type="ECO:0000313" key="1">
    <source>
        <dbReference type="EMBL" id="MEX8194125.1"/>
    </source>
</evidence>
<dbReference type="Proteomes" id="UP001561046">
    <property type="component" value="Unassembled WGS sequence"/>
</dbReference>
<evidence type="ECO:0000313" key="2">
    <source>
        <dbReference type="Proteomes" id="UP001561046"/>
    </source>
</evidence>
<gene>
    <name evidence="1" type="ORF">AB6724_14885</name>
</gene>
<dbReference type="EMBL" id="JBFYGN010000017">
    <property type="protein sequence ID" value="MEX8194125.1"/>
    <property type="molecule type" value="Genomic_DNA"/>
</dbReference>
<reference evidence="1 2" key="1">
    <citation type="journal article" date="2013" name="Int. J. Syst. Evol. Microbiol.">
        <title>Comamonas guangdongensis sp. nov., isolated from subterranean forest sediment, and emended description of the genus Comamonas.</title>
        <authorList>
            <person name="Zhang J."/>
            <person name="Wang Y."/>
            <person name="Zhou S."/>
            <person name="Wu C."/>
            <person name="He J."/>
            <person name="Li F."/>
        </authorList>
    </citation>
    <scope>NUCLEOTIDE SEQUENCE [LARGE SCALE GENOMIC DNA]</scope>
    <source>
        <strain evidence="1 2">CCTCC AB2011133</strain>
    </source>
</reference>
<accession>A0ABV3ZX32</accession>
<evidence type="ECO:0008006" key="3">
    <source>
        <dbReference type="Google" id="ProtNLM"/>
    </source>
</evidence>
<proteinExistence type="predicted"/>
<protein>
    <recommendedName>
        <fullName evidence="3">SMI1/KNR4 family protein</fullName>
    </recommendedName>
</protein>
<dbReference type="Gene3D" id="3.40.1580.10">
    <property type="entry name" value="SMI1/KNR4-like"/>
    <property type="match status" value="1"/>
</dbReference>
<name>A0ABV3ZX32_9BURK</name>
<dbReference type="RefSeq" id="WP_369339308.1">
    <property type="nucleotide sequence ID" value="NZ_JBFYGN010000017.1"/>
</dbReference>
<sequence>MMFDLASVPAFPAWQTGEPRDDGLMIYAPEDLAERNQTYEVAQYLPDHLMIGDDSGGRGILVDGNGALWICGLGALFVDCREPLSPHLAQWVMQGCALPEWEDESDE</sequence>
<comment type="caution">
    <text evidence="1">The sequence shown here is derived from an EMBL/GenBank/DDBJ whole genome shotgun (WGS) entry which is preliminary data.</text>
</comment>
<dbReference type="InterPro" id="IPR037883">
    <property type="entry name" value="Knr4/Smi1-like_sf"/>
</dbReference>
<organism evidence="1 2">
    <name type="scientific">Comamonas guangdongensis</name>
    <dbReference type="NCBI Taxonomy" id="510515"/>
    <lineage>
        <taxon>Bacteria</taxon>
        <taxon>Pseudomonadati</taxon>
        <taxon>Pseudomonadota</taxon>
        <taxon>Betaproteobacteria</taxon>
        <taxon>Burkholderiales</taxon>
        <taxon>Comamonadaceae</taxon>
        <taxon>Comamonas</taxon>
    </lineage>
</organism>
<keyword evidence="2" id="KW-1185">Reference proteome</keyword>